<dbReference type="AlphaFoldDB" id="A0A1T5A4E2"/>
<dbReference type="STRING" id="623280.SAMN05660226_00560"/>
<evidence type="ECO:0000313" key="2">
    <source>
        <dbReference type="Proteomes" id="UP000190541"/>
    </source>
</evidence>
<sequence length="180" mass="20690">MDTSKRILLALVILAVAGCSKKEVIPEHPVEVQFQLLNTTGEPTTSFREGEDIIFDYKIVNTSSQEVVWMYYKTDYTNLFEVSQVSAAQETKVIGSPYQNMVIRWLWVRPGHNMEPNDEVTMRMTWMGDWDRSIYFNTVLDGKHDLEGEETLHYSFFEYLHHPPPTKRAISGHGETGSGI</sequence>
<gene>
    <name evidence="1" type="ORF">SAMN05660226_00560</name>
</gene>
<keyword evidence="2" id="KW-1185">Reference proteome</keyword>
<reference evidence="1 2" key="1">
    <citation type="submission" date="2017-02" db="EMBL/GenBank/DDBJ databases">
        <authorList>
            <person name="Peterson S.W."/>
        </authorList>
    </citation>
    <scope>NUCLEOTIDE SEQUENCE [LARGE SCALE GENOMIC DNA]</scope>
    <source>
        <strain evidence="1 2">DSM 22899</strain>
    </source>
</reference>
<accession>A0A1T5A4E2</accession>
<dbReference type="PROSITE" id="PS51257">
    <property type="entry name" value="PROKAR_LIPOPROTEIN"/>
    <property type="match status" value="1"/>
</dbReference>
<dbReference type="OrthoDB" id="836473at2"/>
<name>A0A1T5A4E2_9SPHI</name>
<dbReference type="EMBL" id="FUYS01000001">
    <property type="protein sequence ID" value="SKB29669.1"/>
    <property type="molecule type" value="Genomic_DNA"/>
</dbReference>
<evidence type="ECO:0008006" key="3">
    <source>
        <dbReference type="Google" id="ProtNLM"/>
    </source>
</evidence>
<evidence type="ECO:0000313" key="1">
    <source>
        <dbReference type="EMBL" id="SKB29669.1"/>
    </source>
</evidence>
<proteinExistence type="predicted"/>
<organism evidence="1 2">
    <name type="scientific">Parapedobacter luteus</name>
    <dbReference type="NCBI Taxonomy" id="623280"/>
    <lineage>
        <taxon>Bacteria</taxon>
        <taxon>Pseudomonadati</taxon>
        <taxon>Bacteroidota</taxon>
        <taxon>Sphingobacteriia</taxon>
        <taxon>Sphingobacteriales</taxon>
        <taxon>Sphingobacteriaceae</taxon>
        <taxon>Parapedobacter</taxon>
    </lineage>
</organism>
<protein>
    <recommendedName>
        <fullName evidence="3">Lipoprotein</fullName>
    </recommendedName>
</protein>
<dbReference type="Proteomes" id="UP000190541">
    <property type="component" value="Unassembled WGS sequence"/>
</dbReference>
<dbReference type="RefSeq" id="WP_079715276.1">
    <property type="nucleotide sequence ID" value="NZ_FUYS01000001.1"/>
</dbReference>